<evidence type="ECO:0000256" key="1">
    <source>
        <dbReference type="SAM" id="Phobius"/>
    </source>
</evidence>
<dbReference type="EMBL" id="CM004389">
    <property type="protein sequence ID" value="OAY53762.1"/>
    <property type="molecule type" value="Genomic_DNA"/>
</dbReference>
<organism evidence="2">
    <name type="scientific">Manihot esculenta</name>
    <name type="common">Cassava</name>
    <name type="synonym">Jatropha manihot</name>
    <dbReference type="NCBI Taxonomy" id="3983"/>
    <lineage>
        <taxon>Eukaryota</taxon>
        <taxon>Viridiplantae</taxon>
        <taxon>Streptophyta</taxon>
        <taxon>Embryophyta</taxon>
        <taxon>Tracheophyta</taxon>
        <taxon>Spermatophyta</taxon>
        <taxon>Magnoliopsida</taxon>
        <taxon>eudicotyledons</taxon>
        <taxon>Gunneridae</taxon>
        <taxon>Pentapetalae</taxon>
        <taxon>rosids</taxon>
        <taxon>fabids</taxon>
        <taxon>Malpighiales</taxon>
        <taxon>Euphorbiaceae</taxon>
        <taxon>Crotonoideae</taxon>
        <taxon>Manihoteae</taxon>
        <taxon>Manihot</taxon>
    </lineage>
</organism>
<keyword evidence="1" id="KW-0472">Membrane</keyword>
<keyword evidence="1" id="KW-1133">Transmembrane helix</keyword>
<gene>
    <name evidence="2" type="ORF">MANES_03G021900</name>
</gene>
<reference evidence="2" key="1">
    <citation type="submission" date="2016-02" db="EMBL/GenBank/DDBJ databases">
        <title>WGS assembly of Manihot esculenta.</title>
        <authorList>
            <person name="Bredeson J.V."/>
            <person name="Prochnik S.E."/>
            <person name="Lyons J.B."/>
            <person name="Schmutz J."/>
            <person name="Grimwood J."/>
            <person name="Vrebalov J."/>
            <person name="Bart R.S."/>
            <person name="Amuge T."/>
            <person name="Ferguson M.E."/>
            <person name="Green R."/>
            <person name="Putnam N."/>
            <person name="Stites J."/>
            <person name="Rounsley S."/>
            <person name="Rokhsar D.S."/>
        </authorList>
    </citation>
    <scope>NUCLEOTIDE SEQUENCE [LARGE SCALE GENOMIC DNA]</scope>
    <source>
        <tissue evidence="2">Leaf</tissue>
    </source>
</reference>
<keyword evidence="1" id="KW-0812">Transmembrane</keyword>
<feature type="transmembrane region" description="Helical" evidence="1">
    <location>
        <begin position="90"/>
        <end position="112"/>
    </location>
</feature>
<proteinExistence type="predicted"/>
<accession>A0A2C9W3V7</accession>
<sequence>MNTKIQAANVHNIHGIHLDQAIKQRSNPLSISMRPSTRWHAIQSNPKLLVFDIIVYRPMIKQHLKDKHMSEIICVDHSNLLYEADFSINFLLFLFVCWENFNLSLLVSVWLLGK</sequence>
<evidence type="ECO:0000313" key="2">
    <source>
        <dbReference type="EMBL" id="OAY53762.1"/>
    </source>
</evidence>
<name>A0A2C9W3V7_MANES</name>
<protein>
    <submittedName>
        <fullName evidence="2">Uncharacterized protein</fullName>
    </submittedName>
</protein>
<dbReference type="AlphaFoldDB" id="A0A2C9W3V7"/>